<reference evidence="7 14" key="2">
    <citation type="submission" date="2020-07" db="EMBL/GenBank/DDBJ databases">
        <title>Mycobacterium kansasii (former subtype) with zoonotic potential isolated from diseased indoor pet cat, Japan.</title>
        <authorList>
            <person name="Fukano H."/>
            <person name="Terazono T."/>
            <person name="Hoshino Y."/>
        </authorList>
    </citation>
    <scope>NUCLEOTIDE SEQUENCE [LARGE SCALE GENOMIC DNA]</scope>
    <source>
        <strain evidence="7 14">Kuro-I</strain>
    </source>
</reference>
<dbReference type="GeneID" id="29701929"/>
<dbReference type="Pfam" id="PF00589">
    <property type="entry name" value="Phage_integrase"/>
    <property type="match status" value="1"/>
</dbReference>
<reference evidence="12 13" key="1">
    <citation type="submission" date="2017-02" db="EMBL/GenBank/DDBJ databases">
        <title>Complete genome sequences of Mycobacterium kansasii strains isolated from rhesus macaques.</title>
        <authorList>
            <person name="Panda A."/>
            <person name="Nagaraj S."/>
            <person name="Zhao X."/>
            <person name="Tettelin H."/>
            <person name="Detolla L.J."/>
        </authorList>
    </citation>
    <scope>NUCLEOTIDE SEQUENCE [LARGE SCALE GENOMIC DNA]</scope>
    <source>
        <strain evidence="9 12">11-3469</strain>
        <strain evidence="10 13">11-3813</strain>
    </source>
</reference>
<dbReference type="STRING" id="1768.B1T50_02380"/>
<dbReference type="RefSeq" id="WP_023364740.1">
    <property type="nucleotide sequence ID" value="NZ_BLYZ01000002.1"/>
</dbReference>
<dbReference type="PANTHER" id="PTHR30349">
    <property type="entry name" value="PHAGE INTEGRASE-RELATED"/>
    <property type="match status" value="1"/>
</dbReference>
<dbReference type="GO" id="GO:0015074">
    <property type="term" value="P:DNA integration"/>
    <property type="evidence" value="ECO:0007669"/>
    <property type="project" value="InterPro"/>
</dbReference>
<keyword evidence="14" id="KW-1185">Reference proteome</keyword>
<feature type="domain" description="Core-binding (CB)" evidence="6">
    <location>
        <begin position="212"/>
        <end position="311"/>
    </location>
</feature>
<evidence type="ECO:0000313" key="9">
    <source>
        <dbReference type="EMBL" id="OOK68401.1"/>
    </source>
</evidence>
<gene>
    <name evidence="9" type="ORF">BZL29_6554</name>
    <name evidence="11" type="ORF">BZL30_5968</name>
    <name evidence="10" type="ORF">BZL30_6482</name>
    <name evidence="7" type="ORF">NIIDMKKI_06210</name>
    <name evidence="8" type="ORF">NIIDMKKI_28830</name>
</gene>
<evidence type="ECO:0000256" key="3">
    <source>
        <dbReference type="ARBA" id="ARBA00023172"/>
    </source>
</evidence>
<evidence type="ECO:0000259" key="5">
    <source>
        <dbReference type="PROSITE" id="PS51898"/>
    </source>
</evidence>
<evidence type="ECO:0000259" key="6">
    <source>
        <dbReference type="PROSITE" id="PS51900"/>
    </source>
</evidence>
<evidence type="ECO:0000313" key="7">
    <source>
        <dbReference type="EMBL" id="BCI85415.1"/>
    </source>
</evidence>
<evidence type="ECO:0000313" key="11">
    <source>
        <dbReference type="EMBL" id="OOK72071.1"/>
    </source>
</evidence>
<dbReference type="InterPro" id="IPR050090">
    <property type="entry name" value="Tyrosine_recombinase_XerCD"/>
</dbReference>
<dbReference type="Proteomes" id="UP000189229">
    <property type="component" value="Unassembled WGS sequence"/>
</dbReference>
<evidence type="ECO:0000313" key="12">
    <source>
        <dbReference type="Proteomes" id="UP000188532"/>
    </source>
</evidence>
<dbReference type="Proteomes" id="UP000188532">
    <property type="component" value="Unassembled WGS sequence"/>
</dbReference>
<dbReference type="EMBL" id="MVBN01000008">
    <property type="protein sequence ID" value="OOK68401.1"/>
    <property type="molecule type" value="Genomic_DNA"/>
</dbReference>
<dbReference type="PROSITE" id="PS51898">
    <property type="entry name" value="TYR_RECOMBINASE"/>
    <property type="match status" value="1"/>
</dbReference>
<dbReference type="PROSITE" id="PS51900">
    <property type="entry name" value="CB"/>
    <property type="match status" value="1"/>
</dbReference>
<comment type="similarity">
    <text evidence="1">Belongs to the 'phage' integrase family.</text>
</comment>
<dbReference type="EMBL" id="AP023343">
    <property type="protein sequence ID" value="BCI87677.1"/>
    <property type="molecule type" value="Genomic_DNA"/>
</dbReference>
<dbReference type="InterPro" id="IPR044068">
    <property type="entry name" value="CB"/>
</dbReference>
<dbReference type="GO" id="GO:0006310">
    <property type="term" value="P:DNA recombination"/>
    <property type="evidence" value="ECO:0007669"/>
    <property type="project" value="UniProtKB-KW"/>
</dbReference>
<evidence type="ECO:0000256" key="1">
    <source>
        <dbReference type="ARBA" id="ARBA00008857"/>
    </source>
</evidence>
<evidence type="ECO:0000313" key="14">
    <source>
        <dbReference type="Proteomes" id="UP000516380"/>
    </source>
</evidence>
<evidence type="ECO:0000256" key="4">
    <source>
        <dbReference type="PROSITE-ProRule" id="PRU01248"/>
    </source>
</evidence>
<evidence type="ECO:0000313" key="13">
    <source>
        <dbReference type="Proteomes" id="UP000189229"/>
    </source>
</evidence>
<dbReference type="InterPro" id="IPR002104">
    <property type="entry name" value="Integrase_catalytic"/>
</dbReference>
<dbReference type="Proteomes" id="UP000516380">
    <property type="component" value="Chromosome"/>
</dbReference>
<dbReference type="GO" id="GO:0003677">
    <property type="term" value="F:DNA binding"/>
    <property type="evidence" value="ECO:0007669"/>
    <property type="project" value="UniProtKB-UniRule"/>
</dbReference>
<dbReference type="EMBL" id="AP023343">
    <property type="protein sequence ID" value="BCI85415.1"/>
    <property type="molecule type" value="Genomic_DNA"/>
</dbReference>
<keyword evidence="2 4" id="KW-0238">DNA-binding</keyword>
<protein>
    <submittedName>
        <fullName evidence="10">Phage integrase family protein</fullName>
    </submittedName>
</protein>
<keyword evidence="3" id="KW-0233">DNA recombination</keyword>
<dbReference type="InterPro" id="IPR011010">
    <property type="entry name" value="DNA_brk_join_enz"/>
</dbReference>
<dbReference type="InterPro" id="IPR013762">
    <property type="entry name" value="Integrase-like_cat_sf"/>
</dbReference>
<accession>A0A1V3WV12</accession>
<evidence type="ECO:0000313" key="10">
    <source>
        <dbReference type="EMBL" id="OOK70622.1"/>
    </source>
</evidence>
<feature type="domain" description="Tyr recombinase" evidence="5">
    <location>
        <begin position="338"/>
        <end position="533"/>
    </location>
</feature>
<dbReference type="SUPFAM" id="SSF56349">
    <property type="entry name" value="DNA breaking-rejoining enzymes"/>
    <property type="match status" value="1"/>
</dbReference>
<evidence type="ECO:0000256" key="2">
    <source>
        <dbReference type="ARBA" id="ARBA00023125"/>
    </source>
</evidence>
<dbReference type="CDD" id="cd00397">
    <property type="entry name" value="DNA_BRE_C"/>
    <property type="match status" value="1"/>
</dbReference>
<dbReference type="PANTHER" id="PTHR30349:SF41">
    <property type="entry name" value="INTEGRASE_RECOMBINASE PROTEIN MJ0367-RELATED"/>
    <property type="match status" value="1"/>
</dbReference>
<organism evidence="10 13">
    <name type="scientific">Mycobacterium kansasii</name>
    <dbReference type="NCBI Taxonomy" id="1768"/>
    <lineage>
        <taxon>Bacteria</taxon>
        <taxon>Bacillati</taxon>
        <taxon>Actinomycetota</taxon>
        <taxon>Actinomycetes</taxon>
        <taxon>Mycobacteriales</taxon>
        <taxon>Mycobacteriaceae</taxon>
        <taxon>Mycobacterium</taxon>
    </lineage>
</organism>
<evidence type="ECO:0000313" key="8">
    <source>
        <dbReference type="EMBL" id="BCI87677.1"/>
    </source>
</evidence>
<dbReference type="AlphaFoldDB" id="A0A1V3WV12"/>
<dbReference type="Gene3D" id="1.10.443.10">
    <property type="entry name" value="Intergrase catalytic core"/>
    <property type="match status" value="1"/>
</dbReference>
<sequence>MTVATVQDSIDAGTLLSDYLDHVARLRLSDRAIRDRIRTAREFLARHPDLAAWMALPAVERAGELRSSGAWPLLCYAIGAGRLRLDVELAVIKQLTGLGAAVEMRDSAGFSAMREAGNRLGWSSSWIETVLGECLAVLVACHGGLVADLTEQAIDEFDSALSASSIPRSSRRAYRARLASLRQLLYEVRVLDAAPRRRPWARSLEQRFTDVAMAAPILDTLLRYIRVRAAVLRPKSVESLINDLLPFVEYLTAHHSKLTSLRELDRACIEDYLTWNRTRGWRGQRAAAGAGRTVSAAVAQSAVLSLRNLLDDITAWGWEEAPPRRLVFAADVPKLDQPLPRALAPDIDAAVMNAVARLDDSFARIGLTVLRGAGLRVGELLDLELGSIIDYGAAGTWLKVPLGKLATERMVPLSAATTAALDEWVTHRDAHRPLAHPRTGVLTDFLFTQYGRRLGYTRLRNGLLAAAQSSGLRGPDGGILVVTPHQLRHTWATELANAGMSMQALMALLGHVTPQMTIRYATLASPTLRAAYDDAMGKMRRQFTLTPVGRPILPDKVSWLHSEMLKTRVGHGYCARHPTAGACPYANICETCDNYITAPEFRGALTNQLADVQALKSDAENRGWTDEAARHDRVAHALTDHLQRLDR</sequence>
<name>A0A1V3WV12_MYCKA</name>
<dbReference type="EMBL" id="MVBM01000006">
    <property type="protein sequence ID" value="OOK70622.1"/>
    <property type="molecule type" value="Genomic_DNA"/>
</dbReference>
<dbReference type="EMBL" id="MVBM01000005">
    <property type="protein sequence ID" value="OOK72071.1"/>
    <property type="molecule type" value="Genomic_DNA"/>
</dbReference>
<proteinExistence type="inferred from homology"/>